<geneLocation type="plasmid" evidence="2">
    <name>phim2</name>
</geneLocation>
<dbReference type="RefSeq" id="WP_131102995.1">
    <property type="nucleotide sequence ID" value="NZ_CP036456.1"/>
</dbReference>
<dbReference type="GeneID" id="39493940"/>
<keyword evidence="1" id="KW-0614">Plasmid</keyword>
<name>A0A4P6Q7X2_9ACTN</name>
<dbReference type="Proteomes" id="UP000292235">
    <property type="component" value="Plasmid phiM2"/>
</dbReference>
<evidence type="ECO:0000313" key="2">
    <source>
        <dbReference type="Proteomes" id="UP000292235"/>
    </source>
</evidence>
<dbReference type="KEGG" id="strr:EKD16_25465"/>
<accession>A0A4P6Q7X2</accession>
<dbReference type="AlphaFoldDB" id="A0A4P6Q7X2"/>
<reference evidence="1 2" key="1">
    <citation type="submission" date="2019-02" db="EMBL/GenBank/DDBJ databases">
        <authorList>
            <person name="Khodamoradi S."/>
            <person name="Hahnke R.L."/>
            <person name="Kaempfer P."/>
            <person name="Schumann P."/>
            <person name="Rohde M."/>
            <person name="Steinert M."/>
            <person name="Luzhetskyy A."/>
            <person name="Wink J."/>
            <person name="Ruckert C."/>
        </authorList>
    </citation>
    <scope>NUCLEOTIDE SEQUENCE [LARGE SCALE GENOMIC DNA]</scope>
    <source>
        <strain evidence="1 2">M2</strain>
        <plasmid evidence="2">phim2</plasmid>
    </source>
</reference>
<dbReference type="EMBL" id="CP036456">
    <property type="protein sequence ID" value="QBI56833.1"/>
    <property type="molecule type" value="Genomic_DNA"/>
</dbReference>
<proteinExistence type="predicted"/>
<gene>
    <name evidence="1" type="ORF">EKD16_25465</name>
</gene>
<evidence type="ECO:0000313" key="1">
    <source>
        <dbReference type="EMBL" id="QBI56833.1"/>
    </source>
</evidence>
<organism evidence="1 2">
    <name type="scientific">Streptomonospora litoralis</name>
    <dbReference type="NCBI Taxonomy" id="2498135"/>
    <lineage>
        <taxon>Bacteria</taxon>
        <taxon>Bacillati</taxon>
        <taxon>Actinomycetota</taxon>
        <taxon>Actinomycetes</taxon>
        <taxon>Streptosporangiales</taxon>
        <taxon>Nocardiopsidaceae</taxon>
        <taxon>Streptomonospora</taxon>
    </lineage>
</organism>
<keyword evidence="2" id="KW-1185">Reference proteome</keyword>
<sequence length="147" mass="16315">MTTPHPAPEPAEECRDTGHTYDVINVRTHDDLADWPVHVVCMTCRAHWGIADDPPEAPAPAPSPYARIHAALDRTVTTGEAIEEGWYLTDFLVIGAAESFAPENKGMSVNFRVGPEDEMPPHRILGLLEYSTARYRHIINQIDDGDD</sequence>
<protein>
    <submittedName>
        <fullName evidence="1">Uncharacterized protein</fullName>
    </submittedName>
</protein>